<dbReference type="PANTHER" id="PTHR24148">
    <property type="entry name" value="ANKYRIN REPEAT DOMAIN-CONTAINING PROTEIN 39 HOMOLOG-RELATED"/>
    <property type="match status" value="1"/>
</dbReference>
<proteinExistence type="predicted"/>
<evidence type="ECO:0000313" key="3">
    <source>
        <dbReference type="EMBL" id="KAH7234285.1"/>
    </source>
</evidence>
<dbReference type="PANTHER" id="PTHR24148:SF64">
    <property type="entry name" value="HETEROKARYON INCOMPATIBILITY DOMAIN-CONTAINING PROTEIN"/>
    <property type="match status" value="1"/>
</dbReference>
<gene>
    <name evidence="3" type="ORF">B0J15DRAFT_504601</name>
</gene>
<comment type="caution">
    <text evidence="3">The sequence shown here is derived from an EMBL/GenBank/DDBJ whole genome shotgun (WGS) entry which is preliminary data.</text>
</comment>
<feature type="transmembrane region" description="Helical" evidence="1">
    <location>
        <begin position="57"/>
        <end position="80"/>
    </location>
</feature>
<dbReference type="EMBL" id="JAGTJS010000026">
    <property type="protein sequence ID" value="KAH7234285.1"/>
    <property type="molecule type" value="Genomic_DNA"/>
</dbReference>
<evidence type="ECO:0000256" key="1">
    <source>
        <dbReference type="SAM" id="Phobius"/>
    </source>
</evidence>
<dbReference type="AlphaFoldDB" id="A0A9P9JVS6"/>
<feature type="transmembrane region" description="Helical" evidence="1">
    <location>
        <begin position="21"/>
        <end position="45"/>
    </location>
</feature>
<feature type="transmembrane region" description="Helical" evidence="1">
    <location>
        <begin position="133"/>
        <end position="151"/>
    </location>
</feature>
<reference evidence="3" key="1">
    <citation type="journal article" date="2021" name="Nat. Commun.">
        <title>Genetic determinants of endophytism in the Arabidopsis root mycobiome.</title>
        <authorList>
            <person name="Mesny F."/>
            <person name="Miyauchi S."/>
            <person name="Thiergart T."/>
            <person name="Pickel B."/>
            <person name="Atanasova L."/>
            <person name="Karlsson M."/>
            <person name="Huettel B."/>
            <person name="Barry K.W."/>
            <person name="Haridas S."/>
            <person name="Chen C."/>
            <person name="Bauer D."/>
            <person name="Andreopoulos W."/>
            <person name="Pangilinan J."/>
            <person name="LaButti K."/>
            <person name="Riley R."/>
            <person name="Lipzen A."/>
            <person name="Clum A."/>
            <person name="Drula E."/>
            <person name="Henrissat B."/>
            <person name="Kohler A."/>
            <person name="Grigoriev I.V."/>
            <person name="Martin F.M."/>
            <person name="Hacquard S."/>
        </authorList>
    </citation>
    <scope>NUCLEOTIDE SEQUENCE</scope>
    <source>
        <strain evidence="3">FSSC 5 MPI-SDFR-AT-0091</strain>
    </source>
</reference>
<keyword evidence="1" id="KW-1133">Transmembrane helix</keyword>
<keyword evidence="1" id="KW-0472">Membrane</keyword>
<feature type="domain" description="Heterokaryon incompatibility" evidence="2">
    <location>
        <begin position="248"/>
        <end position="390"/>
    </location>
</feature>
<keyword evidence="1" id="KW-0812">Transmembrane</keyword>
<sequence>MTMELDHPRFPSNVRLILETGFSFVLNGVGAGILCSACSSLVIAIDPQQSAPLWAPLRSILGLVIYAYLCFFEFFFYFHLHRDFELHYDRPSESWWLQLGALRFIAFLVANNLANNYPPPWTWPLLAIFPNPWLLVSVTYTIILLSSLHSVRAEMNVVSPTWTMAKLMALLAGHFVELHILDKKLNLSESIISFPSAFDEDRPCPESNYPYAPLIRPKEIRLLKLEVISGTVCCALETVHLDEAPPFWALSYLWGSDQMDMCTIQLSSPEGPRTLRITFNCATAIQSLVPFRTRYLWIDAICINQRDALEKRHQLPLMPDIYTQATLVIGHLGGRNTLPIGDFMNRLRQNIAQGEDLVFDPFDSSNATMWEALFEILAQLYWGRAWIFQEVVLAKSLLLIYGTACLQWKDLASVAKHSIAGDSIVLTEKSDNNDDRRELASRITRAMSNFGLFTHIVDRLKTHDSSSDVPKRPKLAQVIDLAYYRQATDPRDAVYALLGLCSDAAVPALQPNYDPSISCEQVYTDVACYYLETGKCINLLLLAGLAYRQPTMRLPSSKCHISGFLPSWVPDLGLETEKRLGSWAAERERWRDCQLECHICPRRRFLSVRGCEIGTIMAVSELDMRSAEKSASGQVGRDWVMQHLSSNFAASLQMAEELVPDPYPTGMSREDAHWRTRIMDHDDRGSPAAVGTKNLVTILFDYAKNSAEGGQLEHALSDEQRDTSIKPTKGWGLIMASYTFAVTKGGYMGLVPPGSAEGDIICQFEGCGVPFVLRPQGEECDGTFALWGDAYVQGFMHGETSSLRRRWFRIS</sequence>
<keyword evidence="4" id="KW-1185">Reference proteome</keyword>
<dbReference type="InterPro" id="IPR010730">
    <property type="entry name" value="HET"/>
</dbReference>
<accession>A0A9P9JVS6</accession>
<evidence type="ECO:0000313" key="4">
    <source>
        <dbReference type="Proteomes" id="UP000736672"/>
    </source>
</evidence>
<evidence type="ECO:0000259" key="2">
    <source>
        <dbReference type="Pfam" id="PF06985"/>
    </source>
</evidence>
<protein>
    <submittedName>
        <fullName evidence="3">Heterokaryon incompatibility protein-domain-containing protein</fullName>
    </submittedName>
</protein>
<feature type="transmembrane region" description="Helical" evidence="1">
    <location>
        <begin position="95"/>
        <end position="113"/>
    </location>
</feature>
<dbReference type="Pfam" id="PF06985">
    <property type="entry name" value="HET"/>
    <property type="match status" value="1"/>
</dbReference>
<dbReference type="OrthoDB" id="2157530at2759"/>
<dbReference type="Proteomes" id="UP000736672">
    <property type="component" value="Unassembled WGS sequence"/>
</dbReference>
<dbReference type="Pfam" id="PF26639">
    <property type="entry name" value="Het-6_barrel"/>
    <property type="match status" value="1"/>
</dbReference>
<dbReference type="InterPro" id="IPR052895">
    <property type="entry name" value="HetReg/Transcr_Mod"/>
</dbReference>
<name>A0A9P9JVS6_FUSSL</name>
<organism evidence="3 4">
    <name type="scientific">Fusarium solani</name>
    <name type="common">Filamentous fungus</name>
    <dbReference type="NCBI Taxonomy" id="169388"/>
    <lineage>
        <taxon>Eukaryota</taxon>
        <taxon>Fungi</taxon>
        <taxon>Dikarya</taxon>
        <taxon>Ascomycota</taxon>
        <taxon>Pezizomycotina</taxon>
        <taxon>Sordariomycetes</taxon>
        <taxon>Hypocreomycetidae</taxon>
        <taxon>Hypocreales</taxon>
        <taxon>Nectriaceae</taxon>
        <taxon>Fusarium</taxon>
        <taxon>Fusarium solani species complex</taxon>
    </lineage>
</organism>